<dbReference type="GO" id="GO:0030198">
    <property type="term" value="P:extracellular matrix organization"/>
    <property type="evidence" value="ECO:0007669"/>
    <property type="project" value="TreeGrafter"/>
</dbReference>
<dbReference type="InterPro" id="IPR050904">
    <property type="entry name" value="Adhesion/Biosynth-related"/>
</dbReference>
<evidence type="ECO:0000313" key="3">
    <source>
        <dbReference type="EMBL" id="CAH0099299.1"/>
    </source>
</evidence>
<dbReference type="GO" id="GO:0031012">
    <property type="term" value="C:extracellular matrix"/>
    <property type="evidence" value="ECO:0007669"/>
    <property type="project" value="TreeGrafter"/>
</dbReference>
<dbReference type="OrthoDB" id="286301at2759"/>
<dbReference type="SUPFAM" id="SSF82153">
    <property type="entry name" value="FAS1 domain"/>
    <property type="match status" value="2"/>
</dbReference>
<dbReference type="AlphaFoldDB" id="A0A8J2RBV2"/>
<feature type="domain" description="FAS1" evidence="2">
    <location>
        <begin position="183"/>
        <end position="314"/>
    </location>
</feature>
<keyword evidence="1" id="KW-0472">Membrane</keyword>
<evidence type="ECO:0000313" key="4">
    <source>
        <dbReference type="Proteomes" id="UP000789390"/>
    </source>
</evidence>
<sequence length="326" mass="36490">MSDELKGEGNQVSEQVDNMKLLIISFALVAFSMAMPTTTNTTIRTSSNLLELLTNSGFTELTKSLVQHNMTEIINFTGMMTIFAPSNDAFLHLRENPWTKNLTHNMMVKVLGRLFVLQRKLMPTEVRNEMMLDTASQEKLRLNIYPKVRTVNGILVMMDPNIQSEKVIIYKVNRFPTSPAPGRDLFEMLNRRKDRFSTLSRAIEVANLKDTLKTGGPYTLFAPTNDAFKALPEAKLTKLMESPAELKSILLGHIVNGTYFLGAFMTSPDLRNLNGGLNRIFANGTNIKVNESRIHIREGMIAENGALHSIDRVLLPTVNSNSTVSV</sequence>
<dbReference type="PANTHER" id="PTHR10900">
    <property type="entry name" value="PERIOSTIN-RELATED"/>
    <property type="match status" value="1"/>
</dbReference>
<dbReference type="GO" id="GO:0007155">
    <property type="term" value="P:cell adhesion"/>
    <property type="evidence" value="ECO:0007669"/>
    <property type="project" value="TreeGrafter"/>
</dbReference>
<feature type="transmembrane region" description="Helical" evidence="1">
    <location>
        <begin position="21"/>
        <end position="39"/>
    </location>
</feature>
<dbReference type="PROSITE" id="PS50213">
    <property type="entry name" value="FAS1"/>
    <property type="match status" value="2"/>
</dbReference>
<evidence type="ECO:0000259" key="2">
    <source>
        <dbReference type="PROSITE" id="PS50213"/>
    </source>
</evidence>
<dbReference type="EMBL" id="CAKKLH010000016">
    <property type="protein sequence ID" value="CAH0099299.1"/>
    <property type="molecule type" value="Genomic_DNA"/>
</dbReference>
<feature type="domain" description="FAS1" evidence="2">
    <location>
        <begin position="45"/>
        <end position="176"/>
    </location>
</feature>
<accession>A0A8J2RBV2</accession>
<dbReference type="GO" id="GO:0050839">
    <property type="term" value="F:cell adhesion molecule binding"/>
    <property type="evidence" value="ECO:0007669"/>
    <property type="project" value="TreeGrafter"/>
</dbReference>
<keyword evidence="1" id="KW-1133">Transmembrane helix</keyword>
<dbReference type="FunFam" id="2.30.180.10:FF:000078">
    <property type="entry name" value="BIGH3, putative"/>
    <property type="match status" value="1"/>
</dbReference>
<dbReference type="FunFam" id="2.30.180.10:FF:000032">
    <property type="entry name" value="Fasciclin domain-containing protein, putative"/>
    <property type="match status" value="1"/>
</dbReference>
<keyword evidence="1" id="KW-0812">Transmembrane</keyword>
<organism evidence="3 4">
    <name type="scientific">Daphnia galeata</name>
    <dbReference type="NCBI Taxonomy" id="27404"/>
    <lineage>
        <taxon>Eukaryota</taxon>
        <taxon>Metazoa</taxon>
        <taxon>Ecdysozoa</taxon>
        <taxon>Arthropoda</taxon>
        <taxon>Crustacea</taxon>
        <taxon>Branchiopoda</taxon>
        <taxon>Diplostraca</taxon>
        <taxon>Cladocera</taxon>
        <taxon>Anomopoda</taxon>
        <taxon>Daphniidae</taxon>
        <taxon>Daphnia</taxon>
    </lineage>
</organism>
<dbReference type="PANTHER" id="PTHR10900:SF120">
    <property type="entry name" value="MUCIN-5AC-RELATED"/>
    <property type="match status" value="1"/>
</dbReference>
<dbReference type="Gene3D" id="2.30.180.10">
    <property type="entry name" value="FAS1 domain"/>
    <property type="match status" value="2"/>
</dbReference>
<proteinExistence type="predicted"/>
<keyword evidence="4" id="KW-1185">Reference proteome</keyword>
<gene>
    <name evidence="3" type="ORF">DGAL_LOCUS1425</name>
</gene>
<evidence type="ECO:0000256" key="1">
    <source>
        <dbReference type="SAM" id="Phobius"/>
    </source>
</evidence>
<dbReference type="Proteomes" id="UP000789390">
    <property type="component" value="Unassembled WGS sequence"/>
</dbReference>
<dbReference type="GO" id="GO:0005615">
    <property type="term" value="C:extracellular space"/>
    <property type="evidence" value="ECO:0007669"/>
    <property type="project" value="TreeGrafter"/>
</dbReference>
<comment type="caution">
    <text evidence="3">The sequence shown here is derived from an EMBL/GenBank/DDBJ whole genome shotgun (WGS) entry which is preliminary data.</text>
</comment>
<dbReference type="InterPro" id="IPR000782">
    <property type="entry name" value="FAS1_domain"/>
</dbReference>
<reference evidence="3" key="1">
    <citation type="submission" date="2021-11" db="EMBL/GenBank/DDBJ databases">
        <authorList>
            <person name="Schell T."/>
        </authorList>
    </citation>
    <scope>NUCLEOTIDE SEQUENCE</scope>
    <source>
        <strain evidence="3">M5</strain>
    </source>
</reference>
<dbReference type="SMART" id="SM00554">
    <property type="entry name" value="FAS1"/>
    <property type="match status" value="2"/>
</dbReference>
<dbReference type="InterPro" id="IPR036378">
    <property type="entry name" value="FAS1_dom_sf"/>
</dbReference>
<dbReference type="Pfam" id="PF02469">
    <property type="entry name" value="Fasciclin"/>
    <property type="match status" value="2"/>
</dbReference>
<name>A0A8J2RBV2_9CRUS</name>
<protein>
    <recommendedName>
        <fullName evidence="2">FAS1 domain-containing protein</fullName>
    </recommendedName>
</protein>